<dbReference type="EMBL" id="JOWA01000101">
    <property type="protein sequence ID" value="KEZ42171.1"/>
    <property type="molecule type" value="Genomic_DNA"/>
</dbReference>
<comment type="caution">
    <text evidence="2">The sequence shown here is derived from an EMBL/GenBank/DDBJ whole genome shotgun (WGS) entry which is preliminary data.</text>
</comment>
<organism evidence="2 3">
    <name type="scientific">Pseudallescheria apiosperma</name>
    <name type="common">Scedosporium apiospermum</name>
    <dbReference type="NCBI Taxonomy" id="563466"/>
    <lineage>
        <taxon>Eukaryota</taxon>
        <taxon>Fungi</taxon>
        <taxon>Dikarya</taxon>
        <taxon>Ascomycota</taxon>
        <taxon>Pezizomycotina</taxon>
        <taxon>Sordariomycetes</taxon>
        <taxon>Hypocreomycetidae</taxon>
        <taxon>Microascales</taxon>
        <taxon>Microascaceae</taxon>
        <taxon>Scedosporium</taxon>
    </lineage>
</organism>
<dbReference type="HOGENOM" id="CLU_2321687_0_0_1"/>
<keyword evidence="3" id="KW-1185">Reference proteome</keyword>
<dbReference type="VEuPathDB" id="FungiDB:SAPIO_CDS6231"/>
<dbReference type="RefSeq" id="XP_016641970.1">
    <property type="nucleotide sequence ID" value="XM_016788389.1"/>
</dbReference>
<gene>
    <name evidence="2" type="ORF">SAPIO_CDS6231</name>
</gene>
<feature type="compositionally biased region" description="Basic and acidic residues" evidence="1">
    <location>
        <begin position="88"/>
        <end position="99"/>
    </location>
</feature>
<protein>
    <submittedName>
        <fullName evidence="2">Uncharacterized protein</fullName>
    </submittedName>
</protein>
<name>A0A084G4A9_PSEDA</name>
<dbReference type="GeneID" id="27725303"/>
<dbReference type="OrthoDB" id="4458050at2759"/>
<reference evidence="2 3" key="1">
    <citation type="journal article" date="2014" name="Genome Announc.">
        <title>Draft genome sequence of the pathogenic fungus Scedosporium apiospermum.</title>
        <authorList>
            <person name="Vandeputte P."/>
            <person name="Ghamrawi S."/>
            <person name="Rechenmann M."/>
            <person name="Iltis A."/>
            <person name="Giraud S."/>
            <person name="Fleury M."/>
            <person name="Thornton C."/>
            <person name="Delhaes L."/>
            <person name="Meyer W."/>
            <person name="Papon N."/>
            <person name="Bouchara J.P."/>
        </authorList>
    </citation>
    <scope>NUCLEOTIDE SEQUENCE [LARGE SCALE GENOMIC DNA]</scope>
    <source>
        <strain evidence="2 3">IHEM 14462</strain>
    </source>
</reference>
<feature type="region of interest" description="Disordered" evidence="1">
    <location>
        <begin position="71"/>
        <end position="99"/>
    </location>
</feature>
<dbReference type="AlphaFoldDB" id="A0A084G4A9"/>
<proteinExistence type="predicted"/>
<dbReference type="KEGG" id="sapo:SAPIO_CDS6231"/>
<accession>A0A084G4A9</accession>
<evidence type="ECO:0000256" key="1">
    <source>
        <dbReference type="SAM" id="MobiDB-lite"/>
    </source>
</evidence>
<dbReference type="Proteomes" id="UP000028545">
    <property type="component" value="Unassembled WGS sequence"/>
</dbReference>
<evidence type="ECO:0000313" key="3">
    <source>
        <dbReference type="Proteomes" id="UP000028545"/>
    </source>
</evidence>
<evidence type="ECO:0000313" key="2">
    <source>
        <dbReference type="EMBL" id="KEZ42171.1"/>
    </source>
</evidence>
<sequence length="99" mass="10477">MLYSKNSVYLKSEISKLAKLGNIQGGIPPVMRGLPVLAIMAGEAVAQATHGRNFIEERMLGADEAILLGAPPKQLPLTTRGDAARPGGVDREPGTEEKP</sequence>